<dbReference type="Proteomes" id="UP000000583">
    <property type="component" value="Chromosome"/>
</dbReference>
<dbReference type="PATRIC" id="fig|83558.13.peg.360"/>
<dbReference type="EMBL" id="LN847008">
    <property type="protein sequence ID" value="CRI41349.1"/>
    <property type="molecule type" value="Genomic_DNA"/>
</dbReference>
<dbReference type="EMBL" id="LN847240">
    <property type="protein sequence ID" value="CRI50367.1"/>
    <property type="molecule type" value="Genomic_DNA"/>
</dbReference>
<reference evidence="2" key="2">
    <citation type="submission" date="2015-05" db="EMBL/GenBank/DDBJ databases">
        <authorList>
            <person name="Rattei Thomas"/>
        </authorList>
    </citation>
    <scope>NUCLEOTIDE SEQUENCE</scope>
    <source>
        <strain evidence="2">CV15</strain>
        <strain evidence="3">CWL029c</strain>
        <strain evidence="5">DC9</strain>
        <strain evidence="4">GiD</strain>
        <strain evidence="6">H12</strain>
        <strain evidence="7">MUL2216</strain>
        <strain evidence="8">Panola</strain>
        <strain evidence="10">PB1</strain>
        <strain evidence="9">U1271</strain>
        <strain evidence="11">UZG1</strain>
        <strain evidence="12">Wien2</strain>
        <strain evidence="13">YK41</strain>
    </source>
</reference>
<evidence type="ECO:0000313" key="5">
    <source>
        <dbReference type="EMBL" id="CRI42450.1"/>
    </source>
</evidence>
<evidence type="ECO:0000313" key="6">
    <source>
        <dbReference type="EMBL" id="CRI43573.1"/>
    </source>
</evidence>
<gene>
    <name evidence="1" type="ordered locus">CP_0420</name>
    <name evidence="2" type="ORF">BN1224_CV15_B_02740</name>
    <name evidence="5" type="ORF">BN1224_DC9_BM_00110</name>
    <name evidence="4" type="ORF">BN1224_GiD_A_03500</name>
    <name evidence="6" type="ORF">BN1224_H12_DG_00050</name>
    <name evidence="7" type="ORF">BN1224_MUL2216_E_00740</name>
    <name evidence="8" type="ORF">BN1224_Panola_F_00050</name>
    <name evidence="10" type="ORF">BN1224_PB1_B_03360</name>
    <name evidence="9" type="ORF">BN1224_U1271_C_01770</name>
    <name evidence="11" type="ORF">BN1224_UZG1_A_03490</name>
    <name evidence="12" type="ORF">BN1224_Wien2_E_01220</name>
    <name evidence="13" type="ORF">BN1224_YK41_BH_00050</name>
    <name evidence="3" type="ORF">CWL029c_C_01770</name>
</gene>
<protein>
    <submittedName>
        <fullName evidence="1">Uncharacterized protein</fullName>
    </submittedName>
</protein>
<dbReference type="EMBL" id="LN847245">
    <property type="protein sequence ID" value="CRI51494.1"/>
    <property type="molecule type" value="Genomic_DNA"/>
</dbReference>
<evidence type="ECO:0000313" key="2">
    <source>
        <dbReference type="EMBL" id="CRI37951.1"/>
    </source>
</evidence>
<evidence type="ECO:0000313" key="10">
    <source>
        <dbReference type="EMBL" id="CRI50367.1"/>
    </source>
</evidence>
<dbReference type="AlphaFoldDB" id="Q9K273"/>
<dbReference type="EMBL" id="LN847044">
    <property type="protein sequence ID" value="CRI42450.1"/>
    <property type="molecule type" value="Genomic_DNA"/>
</dbReference>
<dbReference type="EMBL" id="LN847226">
    <property type="protein sequence ID" value="CRI45813.1"/>
    <property type="molecule type" value="Genomic_DNA"/>
</dbReference>
<evidence type="ECO:0000313" key="12">
    <source>
        <dbReference type="EMBL" id="CRI52691.1"/>
    </source>
</evidence>
<dbReference type="EMBL" id="LN847164">
    <property type="protein sequence ID" value="CRI43573.1"/>
    <property type="molecule type" value="Genomic_DNA"/>
</dbReference>
<dbReference type="EMBL" id="LN846998">
    <property type="protein sequence ID" value="CRI37951.1"/>
    <property type="molecule type" value="Genomic_DNA"/>
</dbReference>
<reference evidence="1 14" key="1">
    <citation type="journal article" date="2000" name="Nucleic Acids Res.">
        <title>Genome sequences of Chlamydia trachomatis MoPn and Chlamydia pneumoniae AR39.</title>
        <authorList>
            <person name="Read T.D."/>
            <person name="Brunham R.C."/>
            <person name="Shen C."/>
            <person name="Gill S.R."/>
            <person name="Heidelberg J.F."/>
            <person name="White O."/>
            <person name="Hickey E.K."/>
            <person name="Peterson J.D."/>
            <person name="Utterback T.R."/>
            <person name="Berry K.J."/>
            <person name="Bass S."/>
            <person name="Linher K.D."/>
            <person name="Weidman J.F."/>
            <person name="Khouri H.M."/>
            <person name="Craven B."/>
            <person name="Bowman C."/>
            <person name="Dodson R.J."/>
            <person name="Gwinn M.L."/>
            <person name="Nelson W.C."/>
            <person name="DeBoy R.T."/>
            <person name="Kolonay J.F."/>
            <person name="McClarty G."/>
            <person name="Salzberg S.L."/>
            <person name="Eisen J.A."/>
            <person name="Fraser C.M."/>
        </authorList>
    </citation>
    <scope>NUCLEOTIDE SEQUENCE [LARGE SCALE GENOMIC DNA]</scope>
    <source>
        <strain evidence="1 14">AR39</strain>
    </source>
</reference>
<evidence type="ECO:0000313" key="4">
    <source>
        <dbReference type="EMBL" id="CRI41349.1"/>
    </source>
</evidence>
<dbReference type="PIR" id="G81578">
    <property type="entry name" value="G81578"/>
</dbReference>
<evidence type="ECO:0000313" key="9">
    <source>
        <dbReference type="EMBL" id="CRI49237.1"/>
    </source>
</evidence>
<organism evidence="14">
    <name type="scientific">Chlamydia pneumoniae</name>
    <name type="common">Chlamydophila pneumoniae</name>
    <dbReference type="NCBI Taxonomy" id="83558"/>
    <lineage>
        <taxon>Bacteria</taxon>
        <taxon>Pseudomonadati</taxon>
        <taxon>Chlamydiota</taxon>
        <taxon>Chlamydiia</taxon>
        <taxon>Chlamydiales</taxon>
        <taxon>Chlamydiaceae</taxon>
        <taxon>Chlamydia/Chlamydophila group</taxon>
        <taxon>Chlamydia</taxon>
    </lineage>
</organism>
<name>Q9K273_CHLPN</name>
<proteinExistence type="predicted"/>
<dbReference type="EMBL" id="LN849036">
    <property type="protein sequence ID" value="CRI72986.1"/>
    <property type="molecule type" value="Genomic_DNA"/>
</dbReference>
<dbReference type="STRING" id="406984.CPK_ORF00847"/>
<dbReference type="EMBL" id="LN847003">
    <property type="protein sequence ID" value="CRI40217.1"/>
    <property type="molecule type" value="Genomic_DNA"/>
</dbReference>
<evidence type="ECO:0000313" key="7">
    <source>
        <dbReference type="EMBL" id="CRI45813.1"/>
    </source>
</evidence>
<dbReference type="EMBL" id="LN847232">
    <property type="protein sequence ID" value="CRI46942.1"/>
    <property type="molecule type" value="Genomic_DNA"/>
</dbReference>
<evidence type="ECO:0000313" key="3">
    <source>
        <dbReference type="EMBL" id="CRI40217.1"/>
    </source>
</evidence>
<dbReference type="EMBL" id="LN847244">
    <property type="protein sequence ID" value="CRI49237.1"/>
    <property type="molecule type" value="Genomic_DNA"/>
</dbReference>
<dbReference type="EMBL" id="LN847252">
    <property type="protein sequence ID" value="CRI52691.1"/>
    <property type="molecule type" value="Genomic_DNA"/>
</dbReference>
<accession>Q9K273</accession>
<evidence type="ECO:0000313" key="13">
    <source>
        <dbReference type="EMBL" id="CRI72986.1"/>
    </source>
</evidence>
<dbReference type="KEGG" id="cpa:CP_0420"/>
<evidence type="ECO:0000313" key="14">
    <source>
        <dbReference type="Proteomes" id="UP000000583"/>
    </source>
</evidence>
<dbReference type="EMBL" id="AE002161">
    <property type="protein sequence ID" value="AAF38263.1"/>
    <property type="molecule type" value="Genomic_DNA"/>
</dbReference>
<evidence type="ECO:0000313" key="1">
    <source>
        <dbReference type="EMBL" id="AAF38263.1"/>
    </source>
</evidence>
<evidence type="ECO:0000313" key="8">
    <source>
        <dbReference type="EMBL" id="CRI46942.1"/>
    </source>
</evidence>
<evidence type="ECO:0000313" key="11">
    <source>
        <dbReference type="EMBL" id="CRI51494.1"/>
    </source>
</evidence>
<sequence>MKGYASLGETVEVRSGYYYKVIFWSSRYFTNKKGFRLRKSSLEIKERGF</sequence>